<dbReference type="PANTHER" id="PTHR33692:SF1">
    <property type="entry name" value="RIBOSOME MATURATION FACTOR RIMM"/>
    <property type="match status" value="1"/>
</dbReference>
<dbReference type="InterPro" id="IPR036976">
    <property type="entry name" value="RimM_N_sf"/>
</dbReference>
<evidence type="ECO:0000256" key="3">
    <source>
        <dbReference type="ARBA" id="ARBA00022552"/>
    </source>
</evidence>
<name>A0A3G3JVS4_9BACL</name>
<dbReference type="GO" id="GO:0006364">
    <property type="term" value="P:rRNA processing"/>
    <property type="evidence" value="ECO:0007669"/>
    <property type="project" value="UniProtKB-UniRule"/>
</dbReference>
<feature type="domain" description="PRC-barrel" evidence="7">
    <location>
        <begin position="99"/>
        <end position="173"/>
    </location>
</feature>
<keyword evidence="9" id="KW-1185">Reference proteome</keyword>
<dbReference type="Pfam" id="PF01782">
    <property type="entry name" value="RimM"/>
    <property type="match status" value="1"/>
</dbReference>
<evidence type="ECO:0000256" key="1">
    <source>
        <dbReference type="ARBA" id="ARBA00022490"/>
    </source>
</evidence>
<dbReference type="InterPro" id="IPR027275">
    <property type="entry name" value="PRC-brl_dom"/>
</dbReference>
<evidence type="ECO:0000259" key="7">
    <source>
        <dbReference type="Pfam" id="PF05239"/>
    </source>
</evidence>
<dbReference type="Proteomes" id="UP000269097">
    <property type="component" value="Chromosome"/>
</dbReference>
<dbReference type="SUPFAM" id="SSF50346">
    <property type="entry name" value="PRC-barrel domain"/>
    <property type="match status" value="1"/>
</dbReference>
<dbReference type="PANTHER" id="PTHR33692">
    <property type="entry name" value="RIBOSOME MATURATION FACTOR RIMM"/>
    <property type="match status" value="1"/>
</dbReference>
<proteinExistence type="inferred from homology"/>
<protein>
    <recommendedName>
        <fullName evidence="5">Ribosome maturation factor RimM</fullName>
    </recommendedName>
</protein>
<evidence type="ECO:0000256" key="4">
    <source>
        <dbReference type="ARBA" id="ARBA00023186"/>
    </source>
</evidence>
<evidence type="ECO:0000313" key="9">
    <source>
        <dbReference type="Proteomes" id="UP000269097"/>
    </source>
</evidence>
<comment type="function">
    <text evidence="5">An accessory protein needed during the final step in the assembly of 30S ribosomal subunit, possibly for assembly of the head region. Essential for efficient processing of 16S rRNA. May be needed both before and after RbfA during the maturation of 16S rRNA. It has affinity for free ribosomal 30S subunits but not for 70S ribosomes.</text>
</comment>
<dbReference type="InterPro" id="IPR002676">
    <property type="entry name" value="RimM_N"/>
</dbReference>
<dbReference type="InterPro" id="IPR009000">
    <property type="entry name" value="Transl_B-barrel_sf"/>
</dbReference>
<comment type="subunit">
    <text evidence="5">Binds ribosomal protein uS19.</text>
</comment>
<dbReference type="Gene3D" id="2.40.30.60">
    <property type="entry name" value="RimM"/>
    <property type="match status" value="1"/>
</dbReference>
<dbReference type="EMBL" id="CP033433">
    <property type="protein sequence ID" value="AYQ71957.1"/>
    <property type="molecule type" value="Genomic_DNA"/>
</dbReference>
<evidence type="ECO:0000259" key="6">
    <source>
        <dbReference type="Pfam" id="PF01782"/>
    </source>
</evidence>
<keyword evidence="1 5" id="KW-0963">Cytoplasm</keyword>
<organism evidence="8 9">
    <name type="scientific">Cohnella candidum</name>
    <dbReference type="NCBI Taxonomy" id="2674991"/>
    <lineage>
        <taxon>Bacteria</taxon>
        <taxon>Bacillati</taxon>
        <taxon>Bacillota</taxon>
        <taxon>Bacilli</taxon>
        <taxon>Bacillales</taxon>
        <taxon>Paenibacillaceae</taxon>
        <taxon>Cohnella</taxon>
    </lineage>
</organism>
<keyword evidence="3 5" id="KW-0698">rRNA processing</keyword>
<dbReference type="GO" id="GO:0042274">
    <property type="term" value="P:ribosomal small subunit biogenesis"/>
    <property type="evidence" value="ECO:0007669"/>
    <property type="project" value="UniProtKB-UniRule"/>
</dbReference>
<reference evidence="8 9" key="1">
    <citation type="submission" date="2018-10" db="EMBL/GenBank/DDBJ databases">
        <title>Genome Sequence of Cohnella sp.</title>
        <authorList>
            <person name="Srinivasan S."/>
            <person name="Kim M.K."/>
        </authorList>
    </citation>
    <scope>NUCLEOTIDE SEQUENCE [LARGE SCALE GENOMIC DNA]</scope>
    <source>
        <strain evidence="8 9">18JY8-7</strain>
    </source>
</reference>
<keyword evidence="4 5" id="KW-0143">Chaperone</keyword>
<comment type="domain">
    <text evidence="5">The PRC barrel domain binds ribosomal protein uS19.</text>
</comment>
<evidence type="ECO:0000313" key="8">
    <source>
        <dbReference type="EMBL" id="AYQ71957.1"/>
    </source>
</evidence>
<keyword evidence="2 5" id="KW-0690">Ribosome biogenesis</keyword>
<dbReference type="GO" id="GO:0005737">
    <property type="term" value="C:cytoplasm"/>
    <property type="evidence" value="ECO:0007669"/>
    <property type="project" value="UniProtKB-SubCell"/>
</dbReference>
<dbReference type="NCBIfam" id="TIGR02273">
    <property type="entry name" value="16S_RimM"/>
    <property type="match status" value="1"/>
</dbReference>
<feature type="domain" description="RimM N-terminal" evidence="6">
    <location>
        <begin position="9"/>
        <end position="92"/>
    </location>
</feature>
<evidence type="ECO:0000256" key="2">
    <source>
        <dbReference type="ARBA" id="ARBA00022517"/>
    </source>
</evidence>
<dbReference type="RefSeq" id="WP_123040018.1">
    <property type="nucleotide sequence ID" value="NZ_CP033433.1"/>
</dbReference>
<dbReference type="SUPFAM" id="SSF50447">
    <property type="entry name" value="Translation proteins"/>
    <property type="match status" value="1"/>
</dbReference>
<dbReference type="GO" id="GO:0005840">
    <property type="term" value="C:ribosome"/>
    <property type="evidence" value="ECO:0007669"/>
    <property type="project" value="InterPro"/>
</dbReference>
<gene>
    <name evidence="5 8" type="primary">rimM</name>
    <name evidence="8" type="ORF">EAV92_04880</name>
</gene>
<dbReference type="Gene3D" id="2.30.30.240">
    <property type="entry name" value="PRC-barrel domain"/>
    <property type="match status" value="1"/>
</dbReference>
<accession>A0A3G3JVS4</accession>
<comment type="similarity">
    <text evidence="5">Belongs to the RimM family.</text>
</comment>
<evidence type="ECO:0000256" key="5">
    <source>
        <dbReference type="HAMAP-Rule" id="MF_00014"/>
    </source>
</evidence>
<dbReference type="Pfam" id="PF05239">
    <property type="entry name" value="PRC"/>
    <property type="match status" value="1"/>
</dbReference>
<comment type="subcellular location">
    <subcellularLocation>
        <location evidence="5">Cytoplasm</location>
    </subcellularLocation>
</comment>
<dbReference type="AlphaFoldDB" id="A0A3G3JVS4"/>
<sequence length="173" mass="19074">MTEERLLNVGTIVNTHGVKGEVRVWPQTDFPELRFKPGSKLLLVPPEAGNPSPVEIQSSREQKNVYVLKLKGIDDMNGAEKLKGWGLKVTETERAPLDEGEYYVRDIVGCMVVTEDGETLGTVSDVLTPGANDVWVVKRATGKELLLPVIDDVVLEVDVASKRIKVHLMEGLL</sequence>
<dbReference type="HAMAP" id="MF_00014">
    <property type="entry name" value="Ribosome_mat_RimM"/>
    <property type="match status" value="1"/>
</dbReference>
<dbReference type="KEGG" id="coh:EAV92_04880"/>
<dbReference type="InterPro" id="IPR011961">
    <property type="entry name" value="RimM"/>
</dbReference>
<dbReference type="InterPro" id="IPR011033">
    <property type="entry name" value="PRC_barrel-like_sf"/>
</dbReference>
<dbReference type="GO" id="GO:0043022">
    <property type="term" value="F:ribosome binding"/>
    <property type="evidence" value="ECO:0007669"/>
    <property type="project" value="InterPro"/>
</dbReference>